<dbReference type="PROSITE" id="PS50005">
    <property type="entry name" value="TPR"/>
    <property type="match status" value="1"/>
</dbReference>
<proteinExistence type="predicted"/>
<accession>A0A4R8DFD7</accession>
<feature type="repeat" description="TPR" evidence="1">
    <location>
        <begin position="439"/>
        <end position="472"/>
    </location>
</feature>
<keyword evidence="2" id="KW-0732">Signal</keyword>
<dbReference type="SUPFAM" id="SSF56601">
    <property type="entry name" value="beta-lactamase/transpeptidase-like"/>
    <property type="match status" value="1"/>
</dbReference>
<gene>
    <name evidence="4" type="ORF">EDB95_4139</name>
</gene>
<reference evidence="4 5" key="1">
    <citation type="submission" date="2019-03" db="EMBL/GenBank/DDBJ databases">
        <title>Genomic Encyclopedia of Type Strains, Phase IV (KMG-IV): sequencing the most valuable type-strain genomes for metagenomic binning, comparative biology and taxonomic classification.</title>
        <authorList>
            <person name="Goeker M."/>
        </authorList>
    </citation>
    <scope>NUCLEOTIDE SEQUENCE [LARGE SCALE GENOMIC DNA]</scope>
    <source>
        <strain evidence="4 5">DSM 100059</strain>
    </source>
</reference>
<dbReference type="Gene3D" id="1.25.40.10">
    <property type="entry name" value="Tetratricopeptide repeat domain"/>
    <property type="match status" value="1"/>
</dbReference>
<dbReference type="InterPro" id="IPR050491">
    <property type="entry name" value="AmpC-like"/>
</dbReference>
<feature type="chain" id="PRO_5020988758" evidence="2">
    <location>
        <begin position="19"/>
        <end position="484"/>
    </location>
</feature>
<dbReference type="EMBL" id="SODV01000002">
    <property type="protein sequence ID" value="TDW96313.1"/>
    <property type="molecule type" value="Genomic_DNA"/>
</dbReference>
<dbReference type="RefSeq" id="WP_133996522.1">
    <property type="nucleotide sequence ID" value="NZ_SODV01000002.1"/>
</dbReference>
<dbReference type="InterPro" id="IPR019734">
    <property type="entry name" value="TPR_rpt"/>
</dbReference>
<evidence type="ECO:0000256" key="2">
    <source>
        <dbReference type="SAM" id="SignalP"/>
    </source>
</evidence>
<dbReference type="PANTHER" id="PTHR46825:SF8">
    <property type="entry name" value="BETA-LACTAMASE-RELATED"/>
    <property type="match status" value="1"/>
</dbReference>
<protein>
    <submittedName>
        <fullName evidence="4">CubicO group peptidase (Beta-lactamase class C family)</fullName>
    </submittedName>
</protein>
<evidence type="ECO:0000259" key="3">
    <source>
        <dbReference type="Pfam" id="PF00144"/>
    </source>
</evidence>
<name>A0A4R8DFD7_9BACT</name>
<feature type="domain" description="Beta-lactamase-related" evidence="3">
    <location>
        <begin position="40"/>
        <end position="337"/>
    </location>
</feature>
<feature type="signal peptide" evidence="2">
    <location>
        <begin position="1"/>
        <end position="18"/>
    </location>
</feature>
<sequence>MLKYSLLLLSIIATVATAQVTPMDTIVQHAAADYAQKPWASLSIGVIKDGQVHTYNYGATGTTLYELGSITKTFTSLLLAQAVVDKKIKLTDDIRLYLKEKYPNLEYKGQPIQLIHLANLTSHLPNNIPDFTEAVKKVPPDSMYYAVIKINEGYGREDFLRDLHQVQLDTFPGLIPQHSNAAAQLMGFILENIYGDSYEHLVEKYILNPLQMTHTYVDIPADQAGLLAKCYNDNGTPMPYIALNSGPAAGIKSCIEDMTRYMAYQLEEKEAVVRLSHQVAWGNIQQLAVGLNWILNTNFDGQRKVSHDGTTFGFTSCSILYPERHFGVVIMANEMGHTSQGMLYGMADKIYNESFYTAAERASDGFGFSSSINLLLKGLQKRGFASAIDVARDLSKSHPGFALDDNELNNWAYSLLQKGKLKESLEIFKLNTSLHPDSWNDYDSEAEGYEDTGDTANAIKFYKRSLELNPNNTNAAEHLKKLQP</sequence>
<dbReference type="SMART" id="SM00028">
    <property type="entry name" value="TPR"/>
    <property type="match status" value="2"/>
</dbReference>
<dbReference type="PANTHER" id="PTHR46825">
    <property type="entry name" value="D-ALANYL-D-ALANINE-CARBOXYPEPTIDASE/ENDOPEPTIDASE AMPH"/>
    <property type="match status" value="1"/>
</dbReference>
<dbReference type="InterPro" id="IPR001466">
    <property type="entry name" value="Beta-lactam-related"/>
</dbReference>
<dbReference type="AlphaFoldDB" id="A0A4R8DFD7"/>
<evidence type="ECO:0000313" key="4">
    <source>
        <dbReference type="EMBL" id="TDW96313.1"/>
    </source>
</evidence>
<evidence type="ECO:0000313" key="5">
    <source>
        <dbReference type="Proteomes" id="UP000294498"/>
    </source>
</evidence>
<dbReference type="OrthoDB" id="9793489at2"/>
<dbReference type="Gene3D" id="3.40.710.10">
    <property type="entry name" value="DD-peptidase/beta-lactamase superfamily"/>
    <property type="match status" value="1"/>
</dbReference>
<dbReference type="InterPro" id="IPR012338">
    <property type="entry name" value="Beta-lactam/transpept-like"/>
</dbReference>
<evidence type="ECO:0000256" key="1">
    <source>
        <dbReference type="PROSITE-ProRule" id="PRU00339"/>
    </source>
</evidence>
<dbReference type="SUPFAM" id="SSF48452">
    <property type="entry name" value="TPR-like"/>
    <property type="match status" value="1"/>
</dbReference>
<keyword evidence="5" id="KW-1185">Reference proteome</keyword>
<dbReference type="Pfam" id="PF00144">
    <property type="entry name" value="Beta-lactamase"/>
    <property type="match status" value="1"/>
</dbReference>
<organism evidence="4 5">
    <name type="scientific">Dinghuibacter silviterrae</name>
    <dbReference type="NCBI Taxonomy" id="1539049"/>
    <lineage>
        <taxon>Bacteria</taxon>
        <taxon>Pseudomonadati</taxon>
        <taxon>Bacteroidota</taxon>
        <taxon>Chitinophagia</taxon>
        <taxon>Chitinophagales</taxon>
        <taxon>Chitinophagaceae</taxon>
        <taxon>Dinghuibacter</taxon>
    </lineage>
</organism>
<dbReference type="Proteomes" id="UP000294498">
    <property type="component" value="Unassembled WGS sequence"/>
</dbReference>
<dbReference type="InterPro" id="IPR011990">
    <property type="entry name" value="TPR-like_helical_dom_sf"/>
</dbReference>
<keyword evidence="1" id="KW-0802">TPR repeat</keyword>
<comment type="caution">
    <text evidence="4">The sequence shown here is derived from an EMBL/GenBank/DDBJ whole genome shotgun (WGS) entry which is preliminary data.</text>
</comment>